<evidence type="ECO:0000256" key="4">
    <source>
        <dbReference type="ARBA" id="ARBA00023015"/>
    </source>
</evidence>
<dbReference type="InterPro" id="IPR027417">
    <property type="entry name" value="P-loop_NTPase"/>
</dbReference>
<keyword evidence="7" id="KW-0804">Transcription</keyword>
<dbReference type="InterPro" id="IPR025944">
    <property type="entry name" value="Sigma_54_int_dom_CS"/>
</dbReference>
<dbReference type="InterPro" id="IPR003018">
    <property type="entry name" value="GAF"/>
</dbReference>
<evidence type="ECO:0000256" key="2">
    <source>
        <dbReference type="ARBA" id="ARBA00022840"/>
    </source>
</evidence>
<evidence type="ECO:0000256" key="3">
    <source>
        <dbReference type="ARBA" id="ARBA00023012"/>
    </source>
</evidence>
<accession>A0A256F0N4</accession>
<protein>
    <submittedName>
        <fullName evidence="9">AAA domain family protein</fullName>
    </submittedName>
</protein>
<dbReference type="InterPro" id="IPR058031">
    <property type="entry name" value="AAA_lid_NorR"/>
</dbReference>
<dbReference type="PROSITE" id="PS50045">
    <property type="entry name" value="SIGMA54_INTERACT_4"/>
    <property type="match status" value="1"/>
</dbReference>
<gene>
    <name evidence="9" type="ORF">CEV33_3349</name>
</gene>
<proteinExistence type="predicted"/>
<evidence type="ECO:0000259" key="8">
    <source>
        <dbReference type="PROSITE" id="PS50045"/>
    </source>
</evidence>
<dbReference type="InterPro" id="IPR003593">
    <property type="entry name" value="AAA+_ATPase"/>
</dbReference>
<dbReference type="PROSITE" id="PS00688">
    <property type="entry name" value="SIGMA54_INTERACT_3"/>
    <property type="match status" value="1"/>
</dbReference>
<keyword evidence="4" id="KW-0805">Transcription regulation</keyword>
<dbReference type="InterPro" id="IPR002197">
    <property type="entry name" value="HTH_Fis"/>
</dbReference>
<dbReference type="Pfam" id="PF25601">
    <property type="entry name" value="AAA_lid_14"/>
    <property type="match status" value="1"/>
</dbReference>
<dbReference type="PROSITE" id="PS00676">
    <property type="entry name" value="SIGMA54_INTERACT_2"/>
    <property type="match status" value="1"/>
</dbReference>
<dbReference type="SUPFAM" id="SSF46689">
    <property type="entry name" value="Homeodomain-like"/>
    <property type="match status" value="1"/>
</dbReference>
<dbReference type="Pfam" id="PF02954">
    <property type="entry name" value="HTH_8"/>
    <property type="match status" value="1"/>
</dbReference>
<dbReference type="Pfam" id="PF01590">
    <property type="entry name" value="GAF"/>
    <property type="match status" value="1"/>
</dbReference>
<keyword evidence="3" id="KW-0902">Two-component regulatory system</keyword>
<keyword evidence="2" id="KW-0067">ATP-binding</keyword>
<comment type="caution">
    <text evidence="9">The sequence shown here is derived from an EMBL/GenBank/DDBJ whole genome shotgun (WGS) entry which is preliminary data.</text>
</comment>
<dbReference type="SUPFAM" id="SSF52540">
    <property type="entry name" value="P-loop containing nucleoside triphosphate hydrolases"/>
    <property type="match status" value="1"/>
</dbReference>
<dbReference type="Gene3D" id="1.10.10.60">
    <property type="entry name" value="Homeodomain-like"/>
    <property type="match status" value="1"/>
</dbReference>
<name>A0A256F0N4_9HYPH</name>
<reference evidence="9 10" key="1">
    <citation type="submission" date="2017-07" db="EMBL/GenBank/DDBJ databases">
        <title>Phylogenetic study on the rhizospheric bacterium Ochrobactrum sp. A44.</title>
        <authorList>
            <person name="Krzyzanowska D.M."/>
            <person name="Ossowicki A."/>
            <person name="Rajewska M."/>
            <person name="Maciag T."/>
            <person name="Kaczynski Z."/>
            <person name="Czerwicka M."/>
            <person name="Jafra S."/>
        </authorList>
    </citation>
    <scope>NUCLEOTIDE SEQUENCE [LARGE SCALE GENOMIC DNA]</scope>
    <source>
        <strain evidence="9 10">OgA9a</strain>
    </source>
</reference>
<dbReference type="InterPro" id="IPR029016">
    <property type="entry name" value="GAF-like_dom_sf"/>
</dbReference>
<evidence type="ECO:0000313" key="10">
    <source>
        <dbReference type="Proteomes" id="UP000216478"/>
    </source>
</evidence>
<dbReference type="CDD" id="cd00009">
    <property type="entry name" value="AAA"/>
    <property type="match status" value="1"/>
</dbReference>
<organism evidence="9 10">
    <name type="scientific">Brucella grignonensis</name>
    <dbReference type="NCBI Taxonomy" id="94627"/>
    <lineage>
        <taxon>Bacteria</taxon>
        <taxon>Pseudomonadati</taxon>
        <taxon>Pseudomonadota</taxon>
        <taxon>Alphaproteobacteria</taxon>
        <taxon>Hyphomicrobiales</taxon>
        <taxon>Brucellaceae</taxon>
        <taxon>Brucella/Ochrobactrum group</taxon>
        <taxon>Brucella</taxon>
    </lineage>
</organism>
<evidence type="ECO:0000256" key="5">
    <source>
        <dbReference type="ARBA" id="ARBA00023125"/>
    </source>
</evidence>
<dbReference type="RefSeq" id="WP_094542394.1">
    <property type="nucleotide sequence ID" value="NZ_JBHEER010000010.1"/>
</dbReference>
<evidence type="ECO:0000256" key="6">
    <source>
        <dbReference type="ARBA" id="ARBA00023159"/>
    </source>
</evidence>
<dbReference type="FunFam" id="3.40.50.300:FF:000006">
    <property type="entry name" value="DNA-binding transcriptional regulator NtrC"/>
    <property type="match status" value="1"/>
</dbReference>
<dbReference type="GO" id="GO:0000160">
    <property type="term" value="P:phosphorelay signal transduction system"/>
    <property type="evidence" value="ECO:0007669"/>
    <property type="project" value="UniProtKB-KW"/>
</dbReference>
<dbReference type="PANTHER" id="PTHR32071:SF77">
    <property type="entry name" value="TRANSCRIPTIONAL REGULATORY PROTEIN"/>
    <property type="match status" value="1"/>
</dbReference>
<dbReference type="Pfam" id="PF00158">
    <property type="entry name" value="Sigma54_activat"/>
    <property type="match status" value="1"/>
</dbReference>
<feature type="domain" description="Sigma-54 factor interaction" evidence="8">
    <location>
        <begin position="325"/>
        <end position="548"/>
    </location>
</feature>
<dbReference type="InterPro" id="IPR025943">
    <property type="entry name" value="Sigma_54_int_dom_ATP-bd_2"/>
</dbReference>
<dbReference type="Proteomes" id="UP000216478">
    <property type="component" value="Unassembled WGS sequence"/>
</dbReference>
<dbReference type="AlphaFoldDB" id="A0A256F0N4"/>
<keyword evidence="1" id="KW-0547">Nucleotide-binding</keyword>
<dbReference type="GO" id="GO:0006355">
    <property type="term" value="P:regulation of DNA-templated transcription"/>
    <property type="evidence" value="ECO:0007669"/>
    <property type="project" value="InterPro"/>
</dbReference>
<dbReference type="PANTHER" id="PTHR32071">
    <property type="entry name" value="TRANSCRIPTIONAL REGULATORY PROTEIN"/>
    <property type="match status" value="1"/>
</dbReference>
<keyword evidence="10" id="KW-1185">Reference proteome</keyword>
<dbReference type="SUPFAM" id="SSF55781">
    <property type="entry name" value="GAF domain-like"/>
    <property type="match status" value="1"/>
</dbReference>
<keyword evidence="6" id="KW-0010">Activator</keyword>
<keyword evidence="5" id="KW-0238">DNA-binding</keyword>
<dbReference type="InterPro" id="IPR002078">
    <property type="entry name" value="Sigma_54_int"/>
</dbReference>
<dbReference type="Gene3D" id="3.30.450.40">
    <property type="match status" value="1"/>
</dbReference>
<dbReference type="Gene3D" id="3.40.50.300">
    <property type="entry name" value="P-loop containing nucleotide triphosphate hydrolases"/>
    <property type="match status" value="1"/>
</dbReference>
<dbReference type="GO" id="GO:0005524">
    <property type="term" value="F:ATP binding"/>
    <property type="evidence" value="ECO:0007669"/>
    <property type="project" value="UniProtKB-KW"/>
</dbReference>
<sequence>MQHLSSMDRARNGLESGDRFPVATLPTVVAESWHRCRELGLDPRSEPRQNVIAFSQVKHRREQNAVLRKLALAEMQLLFSQIAGSNFMIALGDADGIVLDTISDQHFADSAPGRSIIPGSMWNENLSGTNALGLAAAYNRPIAIYGREHYFRGHGHLSCMAAPILNSRGETMGLLDASCAHEARQEHTHALVRMAAAQIENGLIFQECSESFIFAFHPRIEYLDTISAGLLSVARDGSVVSLNRPGISLLAGLPAMIGRHFDDLFEGGFGAAMDGLLNGGVIRIRDMAGSGLFMVCRQIGLRQATAAQLRPSTPPSVKERNEPSFVCEDPVIRRAMIDIEEAAALRMPLHITGETGTGKDLMARHIHHRSGREGAFVALNCGAVPEALFIAEIFGHERGAFTNARAEGAPGLVRAADGGTLFLDEVADIPTAAQSSLLRFLDSMEVRSVGGTKTDRVDVQIVSATNRDLRELVSQRTFRADLYYRLNAFSIHLPPVRERSDFDGIVRYLMESLAPGIPITDTAIASLACRSWPGNVRELRTTLQRALLRRRSGYVDEGCLEEIGLAKIDDQDCCDACRPHPLSRTKCREIRAAFRANEGNISHTARQLGLSRTTVYKHVR</sequence>
<dbReference type="Gene3D" id="1.10.8.60">
    <property type="match status" value="1"/>
</dbReference>
<evidence type="ECO:0000313" key="9">
    <source>
        <dbReference type="EMBL" id="OYR08402.1"/>
    </source>
</evidence>
<dbReference type="InterPro" id="IPR009057">
    <property type="entry name" value="Homeodomain-like_sf"/>
</dbReference>
<dbReference type="EMBL" id="NNRL01000167">
    <property type="protein sequence ID" value="OYR08402.1"/>
    <property type="molecule type" value="Genomic_DNA"/>
</dbReference>
<evidence type="ECO:0000256" key="7">
    <source>
        <dbReference type="ARBA" id="ARBA00023163"/>
    </source>
</evidence>
<dbReference type="SMART" id="SM00382">
    <property type="entry name" value="AAA"/>
    <property type="match status" value="1"/>
</dbReference>
<evidence type="ECO:0000256" key="1">
    <source>
        <dbReference type="ARBA" id="ARBA00022741"/>
    </source>
</evidence>
<dbReference type="GO" id="GO:0043565">
    <property type="term" value="F:sequence-specific DNA binding"/>
    <property type="evidence" value="ECO:0007669"/>
    <property type="project" value="InterPro"/>
</dbReference>
<dbReference type="OrthoDB" id="9762726at2"/>